<dbReference type="AlphaFoldDB" id="A0A2J6WHM7"/>
<dbReference type="InterPro" id="IPR018704">
    <property type="entry name" value="SecYEG/CpoB_TPR"/>
</dbReference>
<name>A0A2J6WHM7_9BACT</name>
<evidence type="ECO:0000313" key="3">
    <source>
        <dbReference type="EMBL" id="PMP69850.1"/>
    </source>
</evidence>
<keyword evidence="1" id="KW-1133">Transmembrane helix</keyword>
<comment type="caution">
    <text evidence="3">The sequence shown here is derived from an EMBL/GenBank/DDBJ whole genome shotgun (WGS) entry which is preliminary data.</text>
</comment>
<feature type="domain" description="Ancillary SecYEG translocon subunit/Cell division coordinator CpoB TPR" evidence="2">
    <location>
        <begin position="22"/>
        <end position="185"/>
    </location>
</feature>
<dbReference type="Gene3D" id="1.25.40.10">
    <property type="entry name" value="Tetratricopeptide repeat domain"/>
    <property type="match status" value="1"/>
</dbReference>
<reference evidence="3 4" key="1">
    <citation type="submission" date="2018-01" db="EMBL/GenBank/DDBJ databases">
        <title>Metagenomic assembled genomes from two thermal pools in the Uzon Caldera, Kamchatka, Russia.</title>
        <authorList>
            <person name="Wilkins L."/>
            <person name="Ettinger C."/>
        </authorList>
    </citation>
    <scope>NUCLEOTIDE SEQUENCE [LARGE SCALE GENOMIC DNA]</scope>
    <source>
        <strain evidence="3">ZAV-04</strain>
    </source>
</reference>
<dbReference type="Proteomes" id="UP000242288">
    <property type="component" value="Unassembled WGS sequence"/>
</dbReference>
<protein>
    <recommendedName>
        <fullName evidence="2">Ancillary SecYEG translocon subunit/Cell division coordinator CpoB TPR domain-containing protein</fullName>
    </recommendedName>
</protein>
<dbReference type="Pfam" id="PF09976">
    <property type="entry name" value="TPR_21"/>
    <property type="match status" value="1"/>
</dbReference>
<feature type="transmembrane region" description="Helical" evidence="1">
    <location>
        <begin position="21"/>
        <end position="42"/>
    </location>
</feature>
<keyword evidence="1" id="KW-0472">Membrane</keyword>
<gene>
    <name evidence="3" type="ORF">C0186_05765</name>
</gene>
<organism evidence="3 4">
    <name type="scientific">Thermodesulfovibrio aggregans</name>
    <dbReference type="NCBI Taxonomy" id="86166"/>
    <lineage>
        <taxon>Bacteria</taxon>
        <taxon>Pseudomonadati</taxon>
        <taxon>Nitrospirota</taxon>
        <taxon>Thermodesulfovibrionia</taxon>
        <taxon>Thermodesulfovibrionales</taxon>
        <taxon>Thermodesulfovibrionaceae</taxon>
        <taxon>Thermodesulfovibrio</taxon>
    </lineage>
</organism>
<dbReference type="InterPro" id="IPR011990">
    <property type="entry name" value="TPR-like_helical_dom_sf"/>
</dbReference>
<proteinExistence type="predicted"/>
<keyword evidence="1" id="KW-0812">Transmembrane</keyword>
<dbReference type="SUPFAM" id="SSF48452">
    <property type="entry name" value="TPR-like"/>
    <property type="match status" value="1"/>
</dbReference>
<evidence type="ECO:0000259" key="2">
    <source>
        <dbReference type="Pfam" id="PF09976"/>
    </source>
</evidence>
<sequence length="201" mass="23247">MKQKVEDVETLKEKLFAQKKKLVIGMFIFLGIAVLIAGFYIYNIKQESDAKELEYEAYKALFQKKFSQAGDLFAKAYEKKKKIIYLLNAGYSYSLAEDQRKAIEYLNKVANSDDESFSNLAKFKIAMIYLKNNEKQQAIKTLKEIVNSRSTVMKDVALFELAKIDNKEEAKKYYEEIINKFPSSELIGIAKEELQKLQSNN</sequence>
<evidence type="ECO:0000256" key="1">
    <source>
        <dbReference type="SAM" id="Phobius"/>
    </source>
</evidence>
<dbReference type="EMBL" id="PNIO01000051">
    <property type="protein sequence ID" value="PMP69850.1"/>
    <property type="molecule type" value="Genomic_DNA"/>
</dbReference>
<accession>A0A2J6WHM7</accession>
<evidence type="ECO:0000313" key="4">
    <source>
        <dbReference type="Proteomes" id="UP000242288"/>
    </source>
</evidence>